<dbReference type="InterPro" id="IPR003657">
    <property type="entry name" value="WRKY_dom"/>
</dbReference>
<protein>
    <submittedName>
        <fullName evidence="8">WRKY transcription factor 40</fullName>
    </submittedName>
</protein>
<evidence type="ECO:0000256" key="3">
    <source>
        <dbReference type="ARBA" id="ARBA00023125"/>
    </source>
</evidence>
<keyword evidence="5" id="KW-0539">Nucleus</keyword>
<keyword evidence="4" id="KW-0804">Transcription</keyword>
<dbReference type="PROSITE" id="PS50811">
    <property type="entry name" value="WRKY"/>
    <property type="match status" value="1"/>
</dbReference>
<dbReference type="SMART" id="SM00774">
    <property type="entry name" value="WRKY"/>
    <property type="match status" value="1"/>
</dbReference>
<evidence type="ECO:0000256" key="5">
    <source>
        <dbReference type="ARBA" id="ARBA00023242"/>
    </source>
</evidence>
<dbReference type="PANTHER" id="PTHR31429:SF38">
    <property type="entry name" value="WRKY TRANSCRIPTION FACTOR 40-RELATED"/>
    <property type="match status" value="1"/>
</dbReference>
<gene>
    <name evidence="8" type="ORF">NC653_039088</name>
</gene>
<dbReference type="GO" id="GO:0005634">
    <property type="term" value="C:nucleus"/>
    <property type="evidence" value="ECO:0007669"/>
    <property type="project" value="UniProtKB-SubCell"/>
</dbReference>
<dbReference type="GO" id="GO:0043565">
    <property type="term" value="F:sequence-specific DNA binding"/>
    <property type="evidence" value="ECO:0007669"/>
    <property type="project" value="InterPro"/>
</dbReference>
<proteinExistence type="predicted"/>
<keyword evidence="2" id="KW-0805">Transcription regulation</keyword>
<dbReference type="InterPro" id="IPR036576">
    <property type="entry name" value="WRKY_dom_sf"/>
</dbReference>
<dbReference type="Gene3D" id="2.20.25.80">
    <property type="entry name" value="WRKY domain"/>
    <property type="match status" value="1"/>
</dbReference>
<feature type="region of interest" description="Disordered" evidence="6">
    <location>
        <begin position="208"/>
        <end position="229"/>
    </location>
</feature>
<dbReference type="GO" id="GO:0003700">
    <property type="term" value="F:DNA-binding transcription factor activity"/>
    <property type="evidence" value="ECO:0007669"/>
    <property type="project" value="InterPro"/>
</dbReference>
<keyword evidence="9" id="KW-1185">Reference proteome</keyword>
<dbReference type="PANTHER" id="PTHR31429">
    <property type="entry name" value="WRKY TRANSCRIPTION FACTOR 36-RELATED"/>
    <property type="match status" value="1"/>
</dbReference>
<accession>A0AAD6PQ39</accession>
<feature type="domain" description="WRKY" evidence="7">
    <location>
        <begin position="98"/>
        <end position="164"/>
    </location>
</feature>
<dbReference type="EMBL" id="JAQIZT010000018">
    <property type="protein sequence ID" value="KAJ6957055.1"/>
    <property type="molecule type" value="Genomic_DNA"/>
</dbReference>
<evidence type="ECO:0000256" key="4">
    <source>
        <dbReference type="ARBA" id="ARBA00023163"/>
    </source>
</evidence>
<sequence length="273" mass="30871">MDVFDPSCKEKVEALQFELEHRQKENEKLRFMLEVMTRRFSILQAEIQETEEHQQKAASNLTEGDQACHEILDSNKRARFEVPITKASRILVRSHSNDKSLIVKDGYQWRKYGQKVTKDNPSPRAYFRCSMAPNCPVKKKVQRCVDDDSVLVATYDGEHNHEPNGSHGQYLCSPNSSSSKNSITNHVLKCPIEIPPLQPSIALDLTLSSPSINQQKEKPSKRSMEDCDKINNNHSKNYIEEYVASLTKDPNFSVALAAAVASSMSDLSASRML</sequence>
<dbReference type="Pfam" id="PF03106">
    <property type="entry name" value="WRKY"/>
    <property type="match status" value="1"/>
</dbReference>
<evidence type="ECO:0000256" key="2">
    <source>
        <dbReference type="ARBA" id="ARBA00023015"/>
    </source>
</evidence>
<name>A0AAD6PQ39_9ROSI</name>
<evidence type="ECO:0000259" key="7">
    <source>
        <dbReference type="PROSITE" id="PS50811"/>
    </source>
</evidence>
<evidence type="ECO:0000313" key="8">
    <source>
        <dbReference type="EMBL" id="KAJ6957055.1"/>
    </source>
</evidence>
<reference evidence="8 9" key="1">
    <citation type="journal article" date="2023" name="Mol. Ecol. Resour.">
        <title>Chromosome-level genome assembly of a triploid poplar Populus alba 'Berolinensis'.</title>
        <authorList>
            <person name="Chen S."/>
            <person name="Yu Y."/>
            <person name="Wang X."/>
            <person name="Wang S."/>
            <person name="Zhang T."/>
            <person name="Zhou Y."/>
            <person name="He R."/>
            <person name="Meng N."/>
            <person name="Wang Y."/>
            <person name="Liu W."/>
            <person name="Liu Z."/>
            <person name="Liu J."/>
            <person name="Guo Q."/>
            <person name="Huang H."/>
            <person name="Sederoff R.R."/>
            <person name="Wang G."/>
            <person name="Qu G."/>
            <person name="Chen S."/>
        </authorList>
    </citation>
    <scope>NUCLEOTIDE SEQUENCE [LARGE SCALE GENOMIC DNA]</scope>
    <source>
        <strain evidence="8">SC-2020</strain>
    </source>
</reference>
<comment type="subcellular location">
    <subcellularLocation>
        <location evidence="1">Nucleus</location>
    </subcellularLocation>
</comment>
<dbReference type="Proteomes" id="UP001164929">
    <property type="component" value="Chromosome 18"/>
</dbReference>
<evidence type="ECO:0000256" key="6">
    <source>
        <dbReference type="SAM" id="MobiDB-lite"/>
    </source>
</evidence>
<feature type="compositionally biased region" description="Basic and acidic residues" evidence="6">
    <location>
        <begin position="215"/>
        <end position="229"/>
    </location>
</feature>
<keyword evidence="3" id="KW-0238">DNA-binding</keyword>
<organism evidence="8 9">
    <name type="scientific">Populus alba x Populus x berolinensis</name>
    <dbReference type="NCBI Taxonomy" id="444605"/>
    <lineage>
        <taxon>Eukaryota</taxon>
        <taxon>Viridiplantae</taxon>
        <taxon>Streptophyta</taxon>
        <taxon>Embryophyta</taxon>
        <taxon>Tracheophyta</taxon>
        <taxon>Spermatophyta</taxon>
        <taxon>Magnoliopsida</taxon>
        <taxon>eudicotyledons</taxon>
        <taxon>Gunneridae</taxon>
        <taxon>Pentapetalae</taxon>
        <taxon>rosids</taxon>
        <taxon>fabids</taxon>
        <taxon>Malpighiales</taxon>
        <taxon>Salicaceae</taxon>
        <taxon>Saliceae</taxon>
        <taxon>Populus</taxon>
    </lineage>
</organism>
<dbReference type="AlphaFoldDB" id="A0AAD6PQ39"/>
<dbReference type="InterPro" id="IPR044810">
    <property type="entry name" value="WRKY_plant"/>
</dbReference>
<dbReference type="SUPFAM" id="SSF118290">
    <property type="entry name" value="WRKY DNA-binding domain"/>
    <property type="match status" value="1"/>
</dbReference>
<comment type="caution">
    <text evidence="8">The sequence shown here is derived from an EMBL/GenBank/DDBJ whole genome shotgun (WGS) entry which is preliminary data.</text>
</comment>
<evidence type="ECO:0000256" key="1">
    <source>
        <dbReference type="ARBA" id="ARBA00004123"/>
    </source>
</evidence>
<evidence type="ECO:0000313" key="9">
    <source>
        <dbReference type="Proteomes" id="UP001164929"/>
    </source>
</evidence>